<dbReference type="Gene3D" id="1.10.10.60">
    <property type="entry name" value="Homeodomain-like"/>
    <property type="match status" value="1"/>
</dbReference>
<keyword evidence="3" id="KW-1185">Reference proteome</keyword>
<accession>A0ABS0AWE3</accession>
<name>A0ABS0AWE3_9GAMM</name>
<dbReference type="Proteomes" id="UP000662703">
    <property type="component" value="Unassembled WGS sequence"/>
</dbReference>
<gene>
    <name evidence="2" type="ORF">Y5W_03751</name>
</gene>
<proteinExistence type="inferred from homology"/>
<dbReference type="Pfam" id="PF01527">
    <property type="entry name" value="HTH_Tnp_1"/>
    <property type="match status" value="1"/>
</dbReference>
<sequence length="129" mass="14265">MDSLSVPQPQPQPRRRRHFSREFKAQVVAACLKPGVSVSRIALDNQLNANLLRRWIREAEQAGQTTTSPAFMPLALPAASTSAAPGRDRPADRHGHIRIEVPRAGGPVVVEWPAEQAHQCLALLRELLR</sequence>
<dbReference type="SUPFAM" id="SSF46689">
    <property type="entry name" value="Homeodomain-like"/>
    <property type="match status" value="1"/>
</dbReference>
<dbReference type="InterPro" id="IPR009057">
    <property type="entry name" value="Homeodomain-like_sf"/>
</dbReference>
<evidence type="ECO:0000313" key="2">
    <source>
        <dbReference type="EMBL" id="MBF5058457.1"/>
    </source>
</evidence>
<protein>
    <submittedName>
        <fullName evidence="2">Transposase IS3/IS911 family protein</fullName>
    </submittedName>
</protein>
<comment type="caution">
    <text evidence="2">The sequence shown here is derived from an EMBL/GenBank/DDBJ whole genome shotgun (WGS) entry which is preliminary data.</text>
</comment>
<dbReference type="RefSeq" id="WP_194866405.1">
    <property type="nucleotide sequence ID" value="NZ_ARXX01000109.1"/>
</dbReference>
<evidence type="ECO:0000313" key="3">
    <source>
        <dbReference type="Proteomes" id="UP000662703"/>
    </source>
</evidence>
<comment type="similarity">
    <text evidence="1">Belongs to the transposase 8 family.</text>
</comment>
<organism evidence="2 3">
    <name type="scientific">Alloalcanivorax profundimaris</name>
    <dbReference type="NCBI Taxonomy" id="2735259"/>
    <lineage>
        <taxon>Bacteria</taxon>
        <taxon>Pseudomonadati</taxon>
        <taxon>Pseudomonadota</taxon>
        <taxon>Gammaproteobacteria</taxon>
        <taxon>Oceanospirillales</taxon>
        <taxon>Alcanivoracaceae</taxon>
        <taxon>Alloalcanivorax</taxon>
    </lineage>
</organism>
<dbReference type="InterPro" id="IPR002514">
    <property type="entry name" value="Transposase_8"/>
</dbReference>
<dbReference type="EMBL" id="ARXX01000109">
    <property type="protein sequence ID" value="MBF5058457.1"/>
    <property type="molecule type" value="Genomic_DNA"/>
</dbReference>
<reference evidence="2 3" key="1">
    <citation type="submission" date="2012-09" db="EMBL/GenBank/DDBJ databases">
        <title>Genome Sequence of alkane-degrading Bacterium Alcanivorax sp. 521-1.</title>
        <authorList>
            <person name="Lai Q."/>
            <person name="Shao Z."/>
        </authorList>
    </citation>
    <scope>NUCLEOTIDE SEQUENCE [LARGE SCALE GENOMIC DNA]</scope>
    <source>
        <strain evidence="2 3">521-1</strain>
    </source>
</reference>
<evidence type="ECO:0000256" key="1">
    <source>
        <dbReference type="ARBA" id="ARBA00009964"/>
    </source>
</evidence>
<dbReference type="NCBIfam" id="NF047595">
    <property type="entry name" value="IS66_ISRel24_TnpA"/>
    <property type="match status" value="1"/>
</dbReference>